<evidence type="ECO:0000313" key="2">
    <source>
        <dbReference type="EMBL" id="GAB48362.1"/>
    </source>
</evidence>
<dbReference type="Pfam" id="PF08282">
    <property type="entry name" value="Hydrolase_3"/>
    <property type="match status" value="1"/>
</dbReference>
<dbReference type="AlphaFoldDB" id="H5URK4"/>
<dbReference type="EMBL" id="BAFE01000052">
    <property type="protein sequence ID" value="GAB48362.1"/>
    <property type="molecule type" value="Genomic_DNA"/>
</dbReference>
<dbReference type="Gene3D" id="3.30.1240.10">
    <property type="match status" value="1"/>
</dbReference>
<dbReference type="PANTHER" id="PTHR10000:SF8">
    <property type="entry name" value="HAD SUPERFAMILY HYDROLASE-LIKE, TYPE 3"/>
    <property type="match status" value="1"/>
</dbReference>
<dbReference type="NCBIfam" id="TIGR00099">
    <property type="entry name" value="Cof-subfamily"/>
    <property type="match status" value="1"/>
</dbReference>
<dbReference type="CDD" id="cd07516">
    <property type="entry name" value="HAD_Pase"/>
    <property type="match status" value="1"/>
</dbReference>
<dbReference type="SFLD" id="SFLDG01140">
    <property type="entry name" value="C2.B:_Phosphomannomutase_and_P"/>
    <property type="match status" value="1"/>
</dbReference>
<dbReference type="GO" id="GO:0005829">
    <property type="term" value="C:cytosol"/>
    <property type="evidence" value="ECO:0007669"/>
    <property type="project" value="TreeGrafter"/>
</dbReference>
<dbReference type="OrthoDB" id="3180855at2"/>
<sequence>MTTPPAIVAVDIDGTLLSRSGEVLPGTRAEFARARAAGASVVLASGRPVAGLRRLVRRVQLDPSGLVYAGSNGSVVVDADTGETLARHSVEEDLVREIVSLTGEHGVLTLLCDADDLVTDVPDDPQVAIEARGNDLTVRPVADLTALAPGEVHVDKILMYGPPAQLRPFSEVFVARFGDRVEHAFSAPFYFEATARGVDKGSALRDVAAARGVDVGDSVAFGDNGNDVPMIRAAGVGVAMGNAIEAVMRVADRVTASNDDEGIAAVLADLYGDGEPAPAVEIPDVAPMYHRPVDLTDDTATFGGEDHESGGDTTRGTSL</sequence>
<dbReference type="InterPro" id="IPR023214">
    <property type="entry name" value="HAD_sf"/>
</dbReference>
<dbReference type="InterPro" id="IPR006379">
    <property type="entry name" value="HAD-SF_hydro_IIB"/>
</dbReference>
<name>H5URK4_9MICO</name>
<protein>
    <submittedName>
        <fullName evidence="2">Putative phosphatase</fullName>
    </submittedName>
</protein>
<dbReference type="InterPro" id="IPR000150">
    <property type="entry name" value="Cof"/>
</dbReference>
<dbReference type="GO" id="GO:0000287">
    <property type="term" value="F:magnesium ion binding"/>
    <property type="evidence" value="ECO:0007669"/>
    <property type="project" value="TreeGrafter"/>
</dbReference>
<feature type="region of interest" description="Disordered" evidence="1">
    <location>
        <begin position="297"/>
        <end position="319"/>
    </location>
</feature>
<dbReference type="STRING" id="1089455.MOPEL_073_00020"/>
<dbReference type="NCBIfam" id="TIGR01484">
    <property type="entry name" value="HAD-SF-IIB"/>
    <property type="match status" value="1"/>
</dbReference>
<gene>
    <name evidence="2" type="ORF">MOPEL_073_00020</name>
</gene>
<dbReference type="PROSITE" id="PS01229">
    <property type="entry name" value="COF_2"/>
    <property type="match status" value="1"/>
</dbReference>
<dbReference type="SFLD" id="SFLDS00003">
    <property type="entry name" value="Haloacid_Dehalogenase"/>
    <property type="match status" value="1"/>
</dbReference>
<dbReference type="Gene3D" id="3.40.50.1000">
    <property type="entry name" value="HAD superfamily/HAD-like"/>
    <property type="match status" value="1"/>
</dbReference>
<evidence type="ECO:0000313" key="3">
    <source>
        <dbReference type="Proteomes" id="UP000004367"/>
    </source>
</evidence>
<proteinExistence type="predicted"/>
<dbReference type="Proteomes" id="UP000004367">
    <property type="component" value="Unassembled WGS sequence"/>
</dbReference>
<organism evidence="2 3">
    <name type="scientific">Mobilicoccus pelagius NBRC 104925</name>
    <dbReference type="NCBI Taxonomy" id="1089455"/>
    <lineage>
        <taxon>Bacteria</taxon>
        <taxon>Bacillati</taxon>
        <taxon>Actinomycetota</taxon>
        <taxon>Actinomycetes</taxon>
        <taxon>Micrococcales</taxon>
        <taxon>Dermatophilaceae</taxon>
        <taxon>Mobilicoccus</taxon>
    </lineage>
</organism>
<dbReference type="PANTHER" id="PTHR10000">
    <property type="entry name" value="PHOSPHOSERINE PHOSPHATASE"/>
    <property type="match status" value="1"/>
</dbReference>
<dbReference type="GO" id="GO:0016791">
    <property type="term" value="F:phosphatase activity"/>
    <property type="evidence" value="ECO:0007669"/>
    <property type="project" value="TreeGrafter"/>
</dbReference>
<dbReference type="PROSITE" id="PS01228">
    <property type="entry name" value="COF_1"/>
    <property type="match status" value="1"/>
</dbReference>
<evidence type="ECO:0000256" key="1">
    <source>
        <dbReference type="SAM" id="MobiDB-lite"/>
    </source>
</evidence>
<dbReference type="InterPro" id="IPR036412">
    <property type="entry name" value="HAD-like_sf"/>
</dbReference>
<dbReference type="eggNOG" id="COG0561">
    <property type="taxonomic scope" value="Bacteria"/>
</dbReference>
<keyword evidence="3" id="KW-1185">Reference proteome</keyword>
<reference evidence="2 3" key="1">
    <citation type="submission" date="2012-02" db="EMBL/GenBank/DDBJ databases">
        <title>Whole genome shotgun sequence of Mobilicoccus pelagius NBRC 104925.</title>
        <authorList>
            <person name="Yoshida Y."/>
            <person name="Hosoyama A."/>
            <person name="Tsuchikane K."/>
            <person name="Katsumata H."/>
            <person name="Yamazaki S."/>
            <person name="Fujita N."/>
        </authorList>
    </citation>
    <scope>NUCLEOTIDE SEQUENCE [LARGE SCALE GENOMIC DNA]</scope>
    <source>
        <strain evidence="2 3">NBRC 104925</strain>
    </source>
</reference>
<accession>H5URK4</accession>
<dbReference type="RefSeq" id="WP_009482260.1">
    <property type="nucleotide sequence ID" value="NZ_BAFE01000052.1"/>
</dbReference>
<comment type="caution">
    <text evidence="2">The sequence shown here is derived from an EMBL/GenBank/DDBJ whole genome shotgun (WGS) entry which is preliminary data.</text>
</comment>
<dbReference type="SUPFAM" id="SSF56784">
    <property type="entry name" value="HAD-like"/>
    <property type="match status" value="1"/>
</dbReference>